<proteinExistence type="predicted"/>
<dbReference type="Proteomes" id="UP000799776">
    <property type="component" value="Unassembled WGS sequence"/>
</dbReference>
<dbReference type="Pfam" id="PF00505">
    <property type="entry name" value="HMG_box"/>
    <property type="match status" value="1"/>
</dbReference>
<reference evidence="9" key="1">
    <citation type="journal article" date="2020" name="Stud. Mycol.">
        <title>101 Dothideomycetes genomes: a test case for predicting lifestyles and emergence of pathogens.</title>
        <authorList>
            <person name="Haridas S."/>
            <person name="Albert R."/>
            <person name="Binder M."/>
            <person name="Bloem J."/>
            <person name="Labutti K."/>
            <person name="Salamov A."/>
            <person name="Andreopoulos B."/>
            <person name="Baker S."/>
            <person name="Barry K."/>
            <person name="Bills G."/>
            <person name="Bluhm B."/>
            <person name="Cannon C."/>
            <person name="Castanera R."/>
            <person name="Culley D."/>
            <person name="Daum C."/>
            <person name="Ezra D."/>
            <person name="Gonzalez J."/>
            <person name="Henrissat B."/>
            <person name="Kuo A."/>
            <person name="Liang C."/>
            <person name="Lipzen A."/>
            <person name="Lutzoni F."/>
            <person name="Magnuson J."/>
            <person name="Mondo S."/>
            <person name="Nolan M."/>
            <person name="Ohm R."/>
            <person name="Pangilinan J."/>
            <person name="Park H.-J."/>
            <person name="Ramirez L."/>
            <person name="Alfaro M."/>
            <person name="Sun H."/>
            <person name="Tritt A."/>
            <person name="Yoshinaga Y."/>
            <person name="Zwiers L.-H."/>
            <person name="Turgeon B."/>
            <person name="Goodwin S."/>
            <person name="Spatafora J."/>
            <person name="Crous P."/>
            <person name="Grigoriev I."/>
        </authorList>
    </citation>
    <scope>NUCLEOTIDE SEQUENCE</scope>
    <source>
        <strain evidence="9">CBS 121410</strain>
    </source>
</reference>
<dbReference type="InterPro" id="IPR013761">
    <property type="entry name" value="SAM/pointed_sf"/>
</dbReference>
<feature type="transmembrane region" description="Helical" evidence="7">
    <location>
        <begin position="538"/>
        <end position="557"/>
    </location>
</feature>
<gene>
    <name evidence="9" type="ORF">K490DRAFT_41763</name>
</gene>
<dbReference type="GO" id="GO:0005634">
    <property type="term" value="C:nucleus"/>
    <property type="evidence" value="ECO:0007669"/>
    <property type="project" value="UniProtKB-SubCell"/>
</dbReference>
<feature type="compositionally biased region" description="Low complexity" evidence="6">
    <location>
        <begin position="232"/>
        <end position="249"/>
    </location>
</feature>
<accession>A0A9P4HY29</accession>
<dbReference type="EMBL" id="ML978719">
    <property type="protein sequence ID" value="KAF2087681.1"/>
    <property type="molecule type" value="Genomic_DNA"/>
</dbReference>
<evidence type="ECO:0000256" key="3">
    <source>
        <dbReference type="ARBA" id="ARBA00023125"/>
    </source>
</evidence>
<dbReference type="InterPro" id="IPR036910">
    <property type="entry name" value="HMG_box_dom_sf"/>
</dbReference>
<dbReference type="InterPro" id="IPR001660">
    <property type="entry name" value="SAM"/>
</dbReference>
<dbReference type="GO" id="GO:0003677">
    <property type="term" value="F:DNA binding"/>
    <property type="evidence" value="ECO:0007669"/>
    <property type="project" value="UniProtKB-UniRule"/>
</dbReference>
<keyword evidence="7" id="KW-0472">Membrane</keyword>
<dbReference type="Gene3D" id="1.10.30.10">
    <property type="entry name" value="High mobility group box domain"/>
    <property type="match status" value="1"/>
</dbReference>
<dbReference type="GO" id="GO:0003700">
    <property type="term" value="F:DNA-binding transcription factor activity"/>
    <property type="evidence" value="ECO:0007669"/>
    <property type="project" value="InterPro"/>
</dbReference>
<sequence length="771" mass="86900">MSQDLVQILERLRLSEYLLTLTSNGFDTWPSLCVITEDDLAQLGFKLGHRRILQREISSAKVRHLSNASSSGRPKMSPPEPGSYAGSSTFTPRKDGKRRYRRHPRPDPDAPKKPKTAYVNFADHLRTDPDICALSFVEIAKEVGRQWQCLAPEKKHEWERAAARDAQEYEAQMDQYKTTDSYRRYRDYLARFWHDHGSTKRVKPEGASASDNDTGSDSKVAYWMLRNSDDTSSPGRNSKSGSSSETQESDVALAVALRRLASVKDEQGRPGVPAYDITALPPEKHTKQAVRAFMLGTGSLFYILAPEHAEQILDQVYNSELPDVITVITVLIMAALGAYYDIECMSEVEREGLFKSADRLLRADLLRAEQHETMRLMLLFSLYSVLEKHTKARDFVAAGLSIARWRYSNWEYGLSTESGRDDFRKVFRTLIFMDCWLSTSLGYPSIVTSDDIIISQMPAETPPSENDDIYEQAIKIGLISRDIAETLRTSTVPIAHPLVEKLIQIVDDWYKDLPPMMQLSGLNDSERSSQLSFFQKRAVLMVHVLYLGVVISLYRGLVVMGAERPLQTTNINAGVNDLDAQDYRVRLTVAAHQMARILNLITFDGIMTKRCWLMIYWSFNACAVLLFSVTQSFLGKGWSDVDVDMAFARGCLDVLMPASSVEVVALRCIEVLQPLYDAIQDFRAANWPATTLDPHTLMANSSIGLPTVQARANGFIPTSTKQMQHSRILEVAEKLTKIMSDPFHLGRESIKQEGARDIPGSDGCSVFWWQT</sequence>
<feature type="region of interest" description="Disordered" evidence="6">
    <location>
        <begin position="227"/>
        <end position="249"/>
    </location>
</feature>
<dbReference type="PROSITE" id="PS50118">
    <property type="entry name" value="HMG_BOX_2"/>
    <property type="match status" value="1"/>
</dbReference>
<feature type="region of interest" description="Disordered" evidence="6">
    <location>
        <begin position="63"/>
        <end position="115"/>
    </location>
</feature>
<evidence type="ECO:0000313" key="10">
    <source>
        <dbReference type="Proteomes" id="UP000799776"/>
    </source>
</evidence>
<keyword evidence="4 5" id="KW-0539">Nucleus</keyword>
<keyword evidence="3 5" id="KW-0238">DNA-binding</keyword>
<dbReference type="CDD" id="cd12148">
    <property type="entry name" value="fungal_TF_MHR"/>
    <property type="match status" value="1"/>
</dbReference>
<evidence type="ECO:0000256" key="2">
    <source>
        <dbReference type="ARBA" id="ARBA00022723"/>
    </source>
</evidence>
<dbReference type="Pfam" id="PF00536">
    <property type="entry name" value="SAM_1"/>
    <property type="match status" value="1"/>
</dbReference>
<protein>
    <recommendedName>
        <fullName evidence="8">HMG box domain-containing protein</fullName>
    </recommendedName>
</protein>
<keyword evidence="7" id="KW-1133">Transmembrane helix</keyword>
<keyword evidence="10" id="KW-1185">Reference proteome</keyword>
<evidence type="ECO:0000256" key="4">
    <source>
        <dbReference type="ARBA" id="ARBA00023242"/>
    </source>
</evidence>
<feature type="transmembrane region" description="Helical" evidence="7">
    <location>
        <begin position="614"/>
        <end position="635"/>
    </location>
</feature>
<dbReference type="GO" id="GO:0046872">
    <property type="term" value="F:metal ion binding"/>
    <property type="evidence" value="ECO:0007669"/>
    <property type="project" value="UniProtKB-KW"/>
</dbReference>
<dbReference type="InterPro" id="IPR009071">
    <property type="entry name" value="HMG_box_dom"/>
</dbReference>
<dbReference type="SMART" id="SM00398">
    <property type="entry name" value="HMG"/>
    <property type="match status" value="1"/>
</dbReference>
<name>A0A9P4HY29_9PEZI</name>
<dbReference type="SUPFAM" id="SSF47769">
    <property type="entry name" value="SAM/Pointed domain"/>
    <property type="match status" value="1"/>
</dbReference>
<keyword evidence="2" id="KW-0479">Metal-binding</keyword>
<comment type="caution">
    <text evidence="9">The sequence shown here is derived from an EMBL/GenBank/DDBJ whole genome shotgun (WGS) entry which is preliminary data.</text>
</comment>
<feature type="DNA-binding region" description="HMG box" evidence="5">
    <location>
        <begin position="111"/>
        <end position="177"/>
    </location>
</feature>
<dbReference type="SUPFAM" id="SSF47095">
    <property type="entry name" value="HMG-box"/>
    <property type="match status" value="1"/>
</dbReference>
<keyword evidence="7" id="KW-0812">Transmembrane</keyword>
<dbReference type="PANTHER" id="PTHR46910:SF3">
    <property type="entry name" value="HALOTOLERANCE PROTEIN 9-RELATED"/>
    <property type="match status" value="1"/>
</dbReference>
<evidence type="ECO:0000256" key="7">
    <source>
        <dbReference type="SAM" id="Phobius"/>
    </source>
</evidence>
<evidence type="ECO:0000256" key="1">
    <source>
        <dbReference type="ARBA" id="ARBA00004123"/>
    </source>
</evidence>
<organism evidence="9 10">
    <name type="scientific">Saccharata proteae CBS 121410</name>
    <dbReference type="NCBI Taxonomy" id="1314787"/>
    <lineage>
        <taxon>Eukaryota</taxon>
        <taxon>Fungi</taxon>
        <taxon>Dikarya</taxon>
        <taxon>Ascomycota</taxon>
        <taxon>Pezizomycotina</taxon>
        <taxon>Dothideomycetes</taxon>
        <taxon>Dothideomycetes incertae sedis</taxon>
        <taxon>Botryosphaeriales</taxon>
        <taxon>Saccharataceae</taxon>
        <taxon>Saccharata</taxon>
    </lineage>
</organism>
<feature type="compositionally biased region" description="Basic residues" evidence="6">
    <location>
        <begin position="95"/>
        <end position="104"/>
    </location>
</feature>
<feature type="domain" description="HMG box" evidence="8">
    <location>
        <begin position="111"/>
        <end position="177"/>
    </location>
</feature>
<dbReference type="AlphaFoldDB" id="A0A9P4HY29"/>
<dbReference type="InterPro" id="IPR050987">
    <property type="entry name" value="AtrR-like"/>
</dbReference>
<dbReference type="OrthoDB" id="1919336at2759"/>
<comment type="subcellular location">
    <subcellularLocation>
        <location evidence="1">Nucleus</location>
    </subcellularLocation>
</comment>
<evidence type="ECO:0000259" key="8">
    <source>
        <dbReference type="PROSITE" id="PS50118"/>
    </source>
</evidence>
<evidence type="ECO:0000256" key="6">
    <source>
        <dbReference type="SAM" id="MobiDB-lite"/>
    </source>
</evidence>
<dbReference type="PANTHER" id="PTHR46910">
    <property type="entry name" value="TRANSCRIPTION FACTOR PDR1"/>
    <property type="match status" value="1"/>
</dbReference>
<evidence type="ECO:0000256" key="5">
    <source>
        <dbReference type="PROSITE-ProRule" id="PRU00267"/>
    </source>
</evidence>
<evidence type="ECO:0000313" key="9">
    <source>
        <dbReference type="EMBL" id="KAF2087681.1"/>
    </source>
</evidence>
<dbReference type="Gene3D" id="1.10.150.50">
    <property type="entry name" value="Transcription Factor, Ets-1"/>
    <property type="match status" value="1"/>
</dbReference>